<comment type="caution">
    <text evidence="1">The sequence shown here is derived from an EMBL/GenBank/DDBJ whole genome shotgun (WGS) entry which is preliminary data.</text>
</comment>
<gene>
    <name evidence="1" type="ORF">CW311_17595</name>
</gene>
<proteinExistence type="predicted"/>
<dbReference type="Proteomes" id="UP000233553">
    <property type="component" value="Unassembled WGS sequence"/>
</dbReference>
<dbReference type="InterPro" id="IPR058702">
    <property type="entry name" value="MafI2-like"/>
</dbReference>
<protein>
    <submittedName>
        <fullName evidence="1">Uncharacterized protein</fullName>
    </submittedName>
</protein>
<accession>A0A2N0WAQ4</accession>
<evidence type="ECO:0000313" key="1">
    <source>
        <dbReference type="EMBL" id="PKF31556.1"/>
    </source>
</evidence>
<dbReference type="RefSeq" id="WP_101237331.1">
    <property type="nucleotide sequence ID" value="NZ_PISJ01000020.1"/>
</dbReference>
<dbReference type="EMBL" id="PISJ01000020">
    <property type="protein sequence ID" value="PKF31556.1"/>
    <property type="molecule type" value="Genomic_DNA"/>
</dbReference>
<evidence type="ECO:0000313" key="2">
    <source>
        <dbReference type="Proteomes" id="UP000233553"/>
    </source>
</evidence>
<reference evidence="1 2" key="1">
    <citation type="submission" date="2017-12" db="EMBL/GenBank/DDBJ databases">
        <title>Draft Genome sequences of multiple microbial strains isolated from spacecraft associated surfaces.</title>
        <authorList>
            <person name="Seuylemezian A."/>
            <person name="Vaishampayan P."/>
            <person name="Venkateswaran K."/>
        </authorList>
    </citation>
    <scope>NUCLEOTIDE SEQUENCE [LARGE SCALE GENOMIC DNA]</scope>
    <source>
        <strain evidence="1 2">2P01AA</strain>
    </source>
</reference>
<sequence length="102" mass="11941">MVDFFEMNVNNLKLVVFKSFLGAIANNVRAVAFDFNDETIFIYGYLDVEPKDEDYEIIDIAVTEIMAAYPQFLKQKIYLEKSETPIGKLLSYKGWVFCRYEE</sequence>
<organism evidence="1 2">
    <name type="scientific">Acinetobacter proteolyticus</name>
    <dbReference type="NCBI Taxonomy" id="1776741"/>
    <lineage>
        <taxon>Bacteria</taxon>
        <taxon>Pseudomonadati</taxon>
        <taxon>Pseudomonadota</taxon>
        <taxon>Gammaproteobacteria</taxon>
        <taxon>Moraxellales</taxon>
        <taxon>Moraxellaceae</taxon>
        <taxon>Acinetobacter</taxon>
    </lineage>
</organism>
<name>A0A2N0WAQ4_9GAMM</name>
<dbReference type="Pfam" id="PF26541">
    <property type="entry name" value="MafI2"/>
    <property type="match status" value="1"/>
</dbReference>
<dbReference type="AlphaFoldDB" id="A0A2N0WAQ4"/>